<evidence type="ECO:0000313" key="10">
    <source>
        <dbReference type="Proteomes" id="UP000315400"/>
    </source>
</evidence>
<accession>A0A540VVY3</accession>
<dbReference type="PANTHER" id="PTHR11476">
    <property type="entry name" value="HISTIDYL-TRNA SYNTHETASE"/>
    <property type="match status" value="1"/>
</dbReference>
<dbReference type="SUPFAM" id="SSF55681">
    <property type="entry name" value="Class II aaRS and biotin synthetases"/>
    <property type="match status" value="1"/>
</dbReference>
<dbReference type="InterPro" id="IPR045864">
    <property type="entry name" value="aa-tRNA-synth_II/BPL/LPL"/>
</dbReference>
<dbReference type="InterPro" id="IPR041715">
    <property type="entry name" value="HisRS-like_core"/>
</dbReference>
<dbReference type="STRING" id="1260251.SPISAL_02745"/>
<evidence type="ECO:0000256" key="6">
    <source>
        <dbReference type="ARBA" id="ARBA00025246"/>
    </source>
</evidence>
<comment type="similarity">
    <text evidence="3 7">Belongs to the class-II aminoacyl-tRNA synthetase family. HisZ subfamily.</text>
</comment>
<comment type="subunit">
    <text evidence="7">Heteromultimer composed of HisG and HisZ subunits.</text>
</comment>
<keyword evidence="5 7" id="KW-0963">Cytoplasm</keyword>
<dbReference type="NCBIfam" id="TIGR00443">
    <property type="entry name" value="hisZ_biosyn_reg"/>
    <property type="match status" value="1"/>
</dbReference>
<dbReference type="UniPathway" id="UPA00031">
    <property type="reaction ID" value="UER00006"/>
</dbReference>
<dbReference type="HAMAP" id="MF_00125">
    <property type="entry name" value="HisZ"/>
    <property type="match status" value="1"/>
</dbReference>
<keyword evidence="9" id="KW-0328">Glycosyltransferase</keyword>
<evidence type="ECO:0000313" key="9">
    <source>
        <dbReference type="EMBL" id="TQF00923.1"/>
    </source>
</evidence>
<protein>
    <recommendedName>
        <fullName evidence="4 7">ATP phosphoribosyltransferase regulatory subunit</fullName>
    </recommendedName>
</protein>
<keyword evidence="7" id="KW-0028">Amino-acid biosynthesis</keyword>
<keyword evidence="9" id="KW-0808">Transferase</keyword>
<dbReference type="AlphaFoldDB" id="A0A540VVY3"/>
<sequence>MSNKPGGVDIPWLLPDSVEELLPPAASELEALRRTALEISNRWGYALIMPPTIEYLESLLSGAAHDLDLQTFKLTDQLSGRMMGVRADITPQAARIDAHQLRQEGPVRLCYTGTVLRTRPDEPAGSRNPLQMGAELYGHAGVESDIEVISLMAEVLYASGIESLHLDLGHVGIFRALARDAGLEADDEARLWDALQRKATADIQALMDTLQVDAVHRDRLSALATLSGGSETMDEARRVLAGAPSSVMEALDALSTIAQSLQRWSPTLTLHFDLGELRGYRYHTGVVFAAYTPGESLELARGGRYDDIGAVFGRARPATGFSTDLKALLKAIGPTKGSQSFVEGAIGAPWSANEALRAAIRAHRQAGDVVVWLLPGHEHAAAAMGCDRRLVEDDSGQWRVEPL</sequence>
<dbReference type="Pfam" id="PF13393">
    <property type="entry name" value="tRNA-synt_His"/>
    <property type="match status" value="1"/>
</dbReference>
<dbReference type="NCBIfam" id="NF008935">
    <property type="entry name" value="PRK12292.1-1"/>
    <property type="match status" value="1"/>
</dbReference>
<dbReference type="GO" id="GO:0005737">
    <property type="term" value="C:cytoplasm"/>
    <property type="evidence" value="ECO:0007669"/>
    <property type="project" value="UniProtKB-SubCell"/>
</dbReference>
<comment type="function">
    <text evidence="6 7">Required for the first step of histidine biosynthesis. May allow the feedback regulation of ATP phosphoribosyltransferase activity by histidine.</text>
</comment>
<dbReference type="InterPro" id="IPR004517">
    <property type="entry name" value="HisZ"/>
</dbReference>
<comment type="caution">
    <text evidence="9">The sequence shown here is derived from an EMBL/GenBank/DDBJ whole genome shotgun (WGS) entry which is preliminary data.</text>
</comment>
<evidence type="ECO:0000259" key="8">
    <source>
        <dbReference type="Pfam" id="PF13393"/>
    </source>
</evidence>
<dbReference type="CDD" id="cd00773">
    <property type="entry name" value="HisRS-like_core"/>
    <property type="match status" value="1"/>
</dbReference>
<evidence type="ECO:0000256" key="7">
    <source>
        <dbReference type="HAMAP-Rule" id="MF_00125"/>
    </source>
</evidence>
<evidence type="ECO:0000256" key="2">
    <source>
        <dbReference type="ARBA" id="ARBA00004667"/>
    </source>
</evidence>
<evidence type="ECO:0000256" key="3">
    <source>
        <dbReference type="ARBA" id="ARBA00005539"/>
    </source>
</evidence>
<dbReference type="Gene3D" id="3.30.930.10">
    <property type="entry name" value="Bira Bifunctional Protein, Domain 2"/>
    <property type="match status" value="1"/>
</dbReference>
<evidence type="ECO:0000256" key="5">
    <source>
        <dbReference type="ARBA" id="ARBA00022490"/>
    </source>
</evidence>
<gene>
    <name evidence="7" type="primary">hisZ</name>
    <name evidence="9" type="ORF">FKY71_00645</name>
</gene>
<organism evidence="9 10">
    <name type="scientific">Spiribacter salinus</name>
    <dbReference type="NCBI Taxonomy" id="1335746"/>
    <lineage>
        <taxon>Bacteria</taxon>
        <taxon>Pseudomonadati</taxon>
        <taxon>Pseudomonadota</taxon>
        <taxon>Gammaproteobacteria</taxon>
        <taxon>Chromatiales</taxon>
        <taxon>Ectothiorhodospiraceae</taxon>
        <taxon>Spiribacter</taxon>
    </lineage>
</organism>
<comment type="miscellaneous">
    <text evidence="7">This function is generally fulfilled by the C-terminal part of HisG, which is missing in some bacteria such as this one.</text>
</comment>
<dbReference type="EMBL" id="VIFK01000002">
    <property type="protein sequence ID" value="TQF00923.1"/>
    <property type="molecule type" value="Genomic_DNA"/>
</dbReference>
<keyword evidence="7" id="KW-0368">Histidine biosynthesis</keyword>
<comment type="pathway">
    <text evidence="2 7">Amino-acid biosynthesis; L-histidine biosynthesis; L-histidine from 5-phospho-alpha-D-ribose 1-diphosphate: step 1/9.</text>
</comment>
<proteinExistence type="inferred from homology"/>
<reference evidence="9 10" key="1">
    <citation type="submission" date="2019-06" db="EMBL/GenBank/DDBJ databases">
        <title>Metagenome assembled Genome of Spiribacter salinus SL48-SHIP from the microbial mat of Salt Lake 48 (Novosibirsk region, Russia).</title>
        <authorList>
            <person name="Shipova A."/>
            <person name="Rozanov A.S."/>
            <person name="Bryanskaya A.V."/>
            <person name="Peltek S.E."/>
        </authorList>
    </citation>
    <scope>NUCLEOTIDE SEQUENCE [LARGE SCALE GENOMIC DNA]</scope>
    <source>
        <strain evidence="9">SL48-SHIP-2</strain>
    </source>
</reference>
<feature type="domain" description="Class II Histidinyl-tRNA synthetase (HisRS)-like catalytic core" evidence="8">
    <location>
        <begin position="18"/>
        <end position="328"/>
    </location>
</feature>
<comment type="subcellular location">
    <subcellularLocation>
        <location evidence="1 7">Cytoplasm</location>
    </subcellularLocation>
</comment>
<dbReference type="GO" id="GO:0000105">
    <property type="term" value="P:L-histidine biosynthetic process"/>
    <property type="evidence" value="ECO:0007669"/>
    <property type="project" value="UniProtKB-UniRule"/>
</dbReference>
<name>A0A540VVY3_9GAMM</name>
<dbReference type="NCBIfam" id="NF009086">
    <property type="entry name" value="PRK12421.1"/>
    <property type="match status" value="1"/>
</dbReference>
<evidence type="ECO:0000256" key="4">
    <source>
        <dbReference type="ARBA" id="ARBA00020397"/>
    </source>
</evidence>
<dbReference type="Proteomes" id="UP000315400">
    <property type="component" value="Unassembled WGS sequence"/>
</dbReference>
<dbReference type="PANTHER" id="PTHR11476:SF7">
    <property type="entry name" value="HISTIDINE--TRNA LIGASE"/>
    <property type="match status" value="1"/>
</dbReference>
<dbReference type="GO" id="GO:0016757">
    <property type="term" value="F:glycosyltransferase activity"/>
    <property type="evidence" value="ECO:0007669"/>
    <property type="project" value="UniProtKB-KW"/>
</dbReference>
<evidence type="ECO:0000256" key="1">
    <source>
        <dbReference type="ARBA" id="ARBA00004496"/>
    </source>
</evidence>